<proteinExistence type="predicted"/>
<keyword evidence="1" id="KW-1133">Transmembrane helix</keyword>
<dbReference type="Proteomes" id="UP000597444">
    <property type="component" value="Unassembled WGS sequence"/>
</dbReference>
<keyword evidence="1" id="KW-0472">Membrane</keyword>
<reference evidence="2" key="1">
    <citation type="submission" date="2020-10" db="EMBL/GenBank/DDBJ databases">
        <title>Taxonomic study of unclassified bacteria belonging to the class Ktedonobacteria.</title>
        <authorList>
            <person name="Yabe S."/>
            <person name="Wang C.M."/>
            <person name="Zheng Y."/>
            <person name="Sakai Y."/>
            <person name="Cavaletti L."/>
            <person name="Monciardini P."/>
            <person name="Donadio S."/>
        </authorList>
    </citation>
    <scope>NUCLEOTIDE SEQUENCE</scope>
    <source>
        <strain evidence="2">ID150040</strain>
    </source>
</reference>
<feature type="transmembrane region" description="Helical" evidence="1">
    <location>
        <begin position="79"/>
        <end position="98"/>
    </location>
</feature>
<keyword evidence="3" id="KW-1185">Reference proteome</keyword>
<dbReference type="RefSeq" id="WP_220209456.1">
    <property type="nucleotide sequence ID" value="NZ_BNJK01000002.1"/>
</dbReference>
<evidence type="ECO:0000313" key="2">
    <source>
        <dbReference type="EMBL" id="GHO98762.1"/>
    </source>
</evidence>
<organism evidence="2 3">
    <name type="scientific">Reticulibacter mediterranei</name>
    <dbReference type="NCBI Taxonomy" id="2778369"/>
    <lineage>
        <taxon>Bacteria</taxon>
        <taxon>Bacillati</taxon>
        <taxon>Chloroflexota</taxon>
        <taxon>Ktedonobacteria</taxon>
        <taxon>Ktedonobacterales</taxon>
        <taxon>Reticulibacteraceae</taxon>
        <taxon>Reticulibacter</taxon>
    </lineage>
</organism>
<protein>
    <submittedName>
        <fullName evidence="2">Uncharacterized protein</fullName>
    </submittedName>
</protein>
<dbReference type="AlphaFoldDB" id="A0A8J3N8Z8"/>
<comment type="caution">
    <text evidence="2">The sequence shown here is derived from an EMBL/GenBank/DDBJ whole genome shotgun (WGS) entry which is preliminary data.</text>
</comment>
<evidence type="ECO:0000256" key="1">
    <source>
        <dbReference type="SAM" id="Phobius"/>
    </source>
</evidence>
<gene>
    <name evidence="2" type="ORF">KSF_088100</name>
</gene>
<evidence type="ECO:0000313" key="3">
    <source>
        <dbReference type="Proteomes" id="UP000597444"/>
    </source>
</evidence>
<name>A0A8J3N8Z8_9CHLR</name>
<feature type="transmembrane region" description="Helical" evidence="1">
    <location>
        <begin position="51"/>
        <end position="73"/>
    </location>
</feature>
<sequence length="101" mass="11682">MEEYIPNLPEDFDVTEVTEISDEETDETIYAGEVETWQQREFLEKAKIRPYLTILFISIWIIAIVVSAIKMYITGNLTLIIPPALFTAPVYIILKFYFKGG</sequence>
<accession>A0A8J3N8Z8</accession>
<dbReference type="EMBL" id="BNJK01000002">
    <property type="protein sequence ID" value="GHO98762.1"/>
    <property type="molecule type" value="Genomic_DNA"/>
</dbReference>
<keyword evidence="1" id="KW-0812">Transmembrane</keyword>